<evidence type="ECO:0008006" key="5">
    <source>
        <dbReference type="Google" id="ProtNLM"/>
    </source>
</evidence>
<keyword evidence="2" id="KW-0812">Transmembrane</keyword>
<proteinExistence type="predicted"/>
<organism evidence="3 4">
    <name type="scientific">Pseudopedobacter beijingensis</name>
    <dbReference type="NCBI Taxonomy" id="1207056"/>
    <lineage>
        <taxon>Bacteria</taxon>
        <taxon>Pseudomonadati</taxon>
        <taxon>Bacteroidota</taxon>
        <taxon>Sphingobacteriia</taxon>
        <taxon>Sphingobacteriales</taxon>
        <taxon>Sphingobacteriaceae</taxon>
        <taxon>Pseudopedobacter</taxon>
    </lineage>
</organism>
<comment type="caution">
    <text evidence="3">The sequence shown here is derived from an EMBL/GenBank/DDBJ whole genome shotgun (WGS) entry which is preliminary data.</text>
</comment>
<feature type="region of interest" description="Disordered" evidence="1">
    <location>
        <begin position="64"/>
        <end position="94"/>
    </location>
</feature>
<dbReference type="RefSeq" id="WP_379662675.1">
    <property type="nucleotide sequence ID" value="NZ_JBHUDG010000015.1"/>
</dbReference>
<evidence type="ECO:0000313" key="3">
    <source>
        <dbReference type="EMBL" id="MFD1630300.1"/>
    </source>
</evidence>
<keyword evidence="2" id="KW-1133">Transmembrane helix</keyword>
<accession>A0ABW4IC33</accession>
<feature type="compositionally biased region" description="Basic and acidic residues" evidence="1">
    <location>
        <begin position="85"/>
        <end position="94"/>
    </location>
</feature>
<feature type="transmembrane region" description="Helical" evidence="2">
    <location>
        <begin position="36"/>
        <end position="57"/>
    </location>
</feature>
<protein>
    <recommendedName>
        <fullName evidence="5">Lipopolysaccharide assembly protein A domain-containing protein</fullName>
    </recommendedName>
</protein>
<sequence>MKFKTFFIIAVTAIITIILMQNQDEVLFKVLWKEMYVSKLIMMLTLTFAGFLIGLIIGRPKKNIDNDTATEDTNSGQITENKPTLSDEDKDYIN</sequence>
<gene>
    <name evidence="3" type="ORF">ACFSAH_10450</name>
</gene>
<evidence type="ECO:0000256" key="2">
    <source>
        <dbReference type="SAM" id="Phobius"/>
    </source>
</evidence>
<evidence type="ECO:0000256" key="1">
    <source>
        <dbReference type="SAM" id="MobiDB-lite"/>
    </source>
</evidence>
<evidence type="ECO:0000313" key="4">
    <source>
        <dbReference type="Proteomes" id="UP001597118"/>
    </source>
</evidence>
<keyword evidence="4" id="KW-1185">Reference proteome</keyword>
<name>A0ABW4IC33_9SPHI</name>
<reference evidence="4" key="1">
    <citation type="journal article" date="2019" name="Int. J. Syst. Evol. Microbiol.">
        <title>The Global Catalogue of Microorganisms (GCM) 10K type strain sequencing project: providing services to taxonomists for standard genome sequencing and annotation.</title>
        <authorList>
            <consortium name="The Broad Institute Genomics Platform"/>
            <consortium name="The Broad Institute Genome Sequencing Center for Infectious Disease"/>
            <person name="Wu L."/>
            <person name="Ma J."/>
        </authorList>
    </citation>
    <scope>NUCLEOTIDE SEQUENCE [LARGE SCALE GENOMIC DNA]</scope>
    <source>
        <strain evidence="4">CCUG 53762</strain>
    </source>
</reference>
<dbReference type="Proteomes" id="UP001597118">
    <property type="component" value="Unassembled WGS sequence"/>
</dbReference>
<feature type="compositionally biased region" description="Polar residues" evidence="1">
    <location>
        <begin position="71"/>
        <end position="84"/>
    </location>
</feature>
<keyword evidence="2" id="KW-0472">Membrane</keyword>
<dbReference type="EMBL" id="JBHUDG010000015">
    <property type="protein sequence ID" value="MFD1630300.1"/>
    <property type="molecule type" value="Genomic_DNA"/>
</dbReference>